<name>A0A6A5K7D4_9PLEO</name>
<feature type="compositionally biased region" description="Basic and acidic residues" evidence="1">
    <location>
        <begin position="139"/>
        <end position="150"/>
    </location>
</feature>
<reference evidence="2" key="1">
    <citation type="submission" date="2020-01" db="EMBL/GenBank/DDBJ databases">
        <authorList>
            <consortium name="DOE Joint Genome Institute"/>
            <person name="Haridas S."/>
            <person name="Albert R."/>
            <person name="Binder M."/>
            <person name="Bloem J."/>
            <person name="Labutti K."/>
            <person name="Salamov A."/>
            <person name="Andreopoulos B."/>
            <person name="Baker S.E."/>
            <person name="Barry K."/>
            <person name="Bills G."/>
            <person name="Bluhm B.H."/>
            <person name="Cannon C."/>
            <person name="Castanera R."/>
            <person name="Culley D.E."/>
            <person name="Daum C."/>
            <person name="Ezra D."/>
            <person name="Gonzalez J.B."/>
            <person name="Henrissat B."/>
            <person name="Kuo A."/>
            <person name="Liang C."/>
            <person name="Lipzen A."/>
            <person name="Lutzoni F."/>
            <person name="Magnuson J."/>
            <person name="Mondo S."/>
            <person name="Nolan M."/>
            <person name="Ohm R."/>
            <person name="Pangilinan J."/>
            <person name="Park H.-J."/>
            <person name="Ramirez L."/>
            <person name="Alfaro M."/>
            <person name="Sun H."/>
            <person name="Tritt A."/>
            <person name="Yoshinaga Y."/>
            <person name="Zwiers L.-H."/>
            <person name="Turgeon B.G."/>
            <person name="Goodwin S.B."/>
            <person name="Spatafora J.W."/>
            <person name="Crous P.W."/>
            <person name="Grigoriev I.V."/>
        </authorList>
    </citation>
    <scope>NUCLEOTIDE SEQUENCE</scope>
    <source>
        <strain evidence="2">P77</strain>
    </source>
</reference>
<feature type="compositionally biased region" description="Acidic residues" evidence="1">
    <location>
        <begin position="151"/>
        <end position="165"/>
    </location>
</feature>
<dbReference type="OrthoDB" id="3788144at2759"/>
<gene>
    <name evidence="2" type="ORF">BDW02DRAFT_394007</name>
</gene>
<evidence type="ECO:0000313" key="3">
    <source>
        <dbReference type="Proteomes" id="UP000800040"/>
    </source>
</evidence>
<feature type="compositionally biased region" description="Basic and acidic residues" evidence="1">
    <location>
        <begin position="123"/>
        <end position="132"/>
    </location>
</feature>
<dbReference type="EMBL" id="ML975323">
    <property type="protein sequence ID" value="KAF1833208.1"/>
    <property type="molecule type" value="Genomic_DNA"/>
</dbReference>
<accession>A0A6A5K7D4</accession>
<proteinExistence type="predicted"/>
<evidence type="ECO:0000313" key="2">
    <source>
        <dbReference type="EMBL" id="KAF1833208.1"/>
    </source>
</evidence>
<feature type="compositionally biased region" description="Low complexity" evidence="1">
    <location>
        <begin position="74"/>
        <end position="86"/>
    </location>
</feature>
<keyword evidence="3" id="KW-1185">Reference proteome</keyword>
<protein>
    <submittedName>
        <fullName evidence="2">Uncharacterized protein</fullName>
    </submittedName>
</protein>
<organism evidence="2 3">
    <name type="scientific">Decorospora gaudefroyi</name>
    <dbReference type="NCBI Taxonomy" id="184978"/>
    <lineage>
        <taxon>Eukaryota</taxon>
        <taxon>Fungi</taxon>
        <taxon>Dikarya</taxon>
        <taxon>Ascomycota</taxon>
        <taxon>Pezizomycotina</taxon>
        <taxon>Dothideomycetes</taxon>
        <taxon>Pleosporomycetidae</taxon>
        <taxon>Pleosporales</taxon>
        <taxon>Pleosporineae</taxon>
        <taxon>Pleosporaceae</taxon>
        <taxon>Decorospora</taxon>
    </lineage>
</organism>
<evidence type="ECO:0000256" key="1">
    <source>
        <dbReference type="SAM" id="MobiDB-lite"/>
    </source>
</evidence>
<dbReference type="AlphaFoldDB" id="A0A6A5K7D4"/>
<feature type="region of interest" description="Disordered" evidence="1">
    <location>
        <begin position="65"/>
        <end position="165"/>
    </location>
</feature>
<sequence>MTANKESKTAKTGWTDRELLSSLLFLVQKENVTFNWNDGVYPAGRNANGFKQKINVLKNVLRPEWDAMGGGDGAPATAEGTPTKKPTTPRKRKVKGDAEGDAAEPTPKKARGRPKKNVATPEPEVKVEEVKKKAATPAPEEKVEVKKEEVPELPDYEDLPEYEDF</sequence>
<dbReference type="Proteomes" id="UP000800040">
    <property type="component" value="Unassembled WGS sequence"/>
</dbReference>